<dbReference type="InterPro" id="IPR016032">
    <property type="entry name" value="Sig_transdc_resp-reg_C-effctor"/>
</dbReference>
<dbReference type="CDD" id="cd06170">
    <property type="entry name" value="LuxR_C_like"/>
    <property type="match status" value="1"/>
</dbReference>
<reference evidence="6" key="1">
    <citation type="journal article" date="2019" name="Int. J. Syst. Evol. Microbiol.">
        <title>The Global Catalogue of Microorganisms (GCM) 10K type strain sequencing project: providing services to taxonomists for standard genome sequencing and annotation.</title>
        <authorList>
            <consortium name="The Broad Institute Genomics Platform"/>
            <consortium name="The Broad Institute Genome Sequencing Center for Infectious Disease"/>
            <person name="Wu L."/>
            <person name="Ma J."/>
        </authorList>
    </citation>
    <scope>NUCLEOTIDE SEQUENCE [LARGE SCALE GENOMIC DNA]</scope>
    <source>
        <strain evidence="6">2902at01</strain>
    </source>
</reference>
<proteinExistence type="predicted"/>
<dbReference type="InterPro" id="IPR039420">
    <property type="entry name" value="WalR-like"/>
</dbReference>
<evidence type="ECO:0000313" key="5">
    <source>
        <dbReference type="EMBL" id="MFC4106485.1"/>
    </source>
</evidence>
<accession>A0ABV8KK59</accession>
<dbReference type="Proteomes" id="UP001595868">
    <property type="component" value="Unassembled WGS sequence"/>
</dbReference>
<dbReference type="CDD" id="cd19930">
    <property type="entry name" value="REC_DesR-like"/>
    <property type="match status" value="1"/>
</dbReference>
<evidence type="ECO:0000256" key="2">
    <source>
        <dbReference type="PROSITE-ProRule" id="PRU00169"/>
    </source>
</evidence>
<organism evidence="5 6">
    <name type="scientific">Micromonospora zhanjiangensis</name>
    <dbReference type="NCBI Taxonomy" id="1522057"/>
    <lineage>
        <taxon>Bacteria</taxon>
        <taxon>Bacillati</taxon>
        <taxon>Actinomycetota</taxon>
        <taxon>Actinomycetes</taxon>
        <taxon>Micromonosporales</taxon>
        <taxon>Micromonosporaceae</taxon>
        <taxon>Micromonospora</taxon>
    </lineage>
</organism>
<dbReference type="PROSITE" id="PS50110">
    <property type="entry name" value="RESPONSE_REGULATORY"/>
    <property type="match status" value="1"/>
</dbReference>
<name>A0ABV8KK59_9ACTN</name>
<feature type="domain" description="HTH luxR-type" evidence="3">
    <location>
        <begin position="138"/>
        <end position="203"/>
    </location>
</feature>
<gene>
    <name evidence="5" type="ORF">ACFOX0_11120</name>
</gene>
<dbReference type="EMBL" id="JBHSBN010000006">
    <property type="protein sequence ID" value="MFC4106485.1"/>
    <property type="molecule type" value="Genomic_DNA"/>
</dbReference>
<dbReference type="PRINTS" id="PR00038">
    <property type="entry name" value="HTHLUXR"/>
</dbReference>
<evidence type="ECO:0000313" key="6">
    <source>
        <dbReference type="Proteomes" id="UP001595868"/>
    </source>
</evidence>
<dbReference type="PROSITE" id="PS50043">
    <property type="entry name" value="HTH_LUXR_2"/>
    <property type="match status" value="1"/>
</dbReference>
<sequence>MTAQPIRLLLADDQALVRGALAALLSLEPDLEVVAEVGRGDEVVEAARRSHPDVALLDVEMPGLDGIAAAAALHAEVPGCRVLVVTTFGRPGYLRRAMEAGASGFVVKDTPARQLADAVRRVQAGLRVVDPTLAAETLASGRSPLTERETEVLRAARGGGTAADLAEKLHLSEGTVRNHLSAAIGKTGARTRAGAVRIAEENGWLLGD</sequence>
<evidence type="ECO:0000259" key="3">
    <source>
        <dbReference type="PROSITE" id="PS50043"/>
    </source>
</evidence>
<dbReference type="RefSeq" id="WP_377544447.1">
    <property type="nucleotide sequence ID" value="NZ_JBHSBN010000006.1"/>
</dbReference>
<dbReference type="SUPFAM" id="SSF46894">
    <property type="entry name" value="C-terminal effector domain of the bipartite response regulators"/>
    <property type="match status" value="1"/>
</dbReference>
<dbReference type="Gene3D" id="3.40.50.2300">
    <property type="match status" value="1"/>
</dbReference>
<keyword evidence="6" id="KW-1185">Reference proteome</keyword>
<evidence type="ECO:0000259" key="4">
    <source>
        <dbReference type="PROSITE" id="PS50110"/>
    </source>
</evidence>
<evidence type="ECO:0000256" key="1">
    <source>
        <dbReference type="ARBA" id="ARBA00023125"/>
    </source>
</evidence>
<dbReference type="InterPro" id="IPR001789">
    <property type="entry name" value="Sig_transdc_resp-reg_receiver"/>
</dbReference>
<dbReference type="SUPFAM" id="SSF52172">
    <property type="entry name" value="CheY-like"/>
    <property type="match status" value="1"/>
</dbReference>
<keyword evidence="1" id="KW-0238">DNA-binding</keyword>
<dbReference type="Pfam" id="PF00072">
    <property type="entry name" value="Response_reg"/>
    <property type="match status" value="1"/>
</dbReference>
<feature type="modified residue" description="4-aspartylphosphate" evidence="2">
    <location>
        <position position="58"/>
    </location>
</feature>
<protein>
    <submittedName>
        <fullName evidence="5">Response regulator</fullName>
    </submittedName>
</protein>
<feature type="domain" description="Response regulatory" evidence="4">
    <location>
        <begin position="7"/>
        <end position="123"/>
    </location>
</feature>
<dbReference type="PANTHER" id="PTHR43214:SF42">
    <property type="entry name" value="TRANSCRIPTIONAL REGULATORY PROTEIN DESR"/>
    <property type="match status" value="1"/>
</dbReference>
<dbReference type="SMART" id="SM00421">
    <property type="entry name" value="HTH_LUXR"/>
    <property type="match status" value="1"/>
</dbReference>
<keyword evidence="2" id="KW-0597">Phosphoprotein</keyword>
<dbReference type="InterPro" id="IPR011006">
    <property type="entry name" value="CheY-like_superfamily"/>
</dbReference>
<dbReference type="InterPro" id="IPR000792">
    <property type="entry name" value="Tscrpt_reg_LuxR_C"/>
</dbReference>
<dbReference type="Pfam" id="PF00196">
    <property type="entry name" value="GerE"/>
    <property type="match status" value="1"/>
</dbReference>
<dbReference type="PANTHER" id="PTHR43214">
    <property type="entry name" value="TWO-COMPONENT RESPONSE REGULATOR"/>
    <property type="match status" value="1"/>
</dbReference>
<comment type="caution">
    <text evidence="5">The sequence shown here is derived from an EMBL/GenBank/DDBJ whole genome shotgun (WGS) entry which is preliminary data.</text>
</comment>
<dbReference type="SMART" id="SM00448">
    <property type="entry name" value="REC"/>
    <property type="match status" value="1"/>
</dbReference>